<organism evidence="1 2">
    <name type="scientific">Datura stramonium</name>
    <name type="common">Jimsonweed</name>
    <name type="synonym">Common thornapple</name>
    <dbReference type="NCBI Taxonomy" id="4076"/>
    <lineage>
        <taxon>Eukaryota</taxon>
        <taxon>Viridiplantae</taxon>
        <taxon>Streptophyta</taxon>
        <taxon>Embryophyta</taxon>
        <taxon>Tracheophyta</taxon>
        <taxon>Spermatophyta</taxon>
        <taxon>Magnoliopsida</taxon>
        <taxon>eudicotyledons</taxon>
        <taxon>Gunneridae</taxon>
        <taxon>Pentapetalae</taxon>
        <taxon>asterids</taxon>
        <taxon>lamiids</taxon>
        <taxon>Solanales</taxon>
        <taxon>Solanaceae</taxon>
        <taxon>Solanoideae</taxon>
        <taxon>Datureae</taxon>
        <taxon>Datura</taxon>
    </lineage>
</organism>
<feature type="non-terminal residue" evidence="1">
    <location>
        <position position="1"/>
    </location>
</feature>
<dbReference type="Proteomes" id="UP000823775">
    <property type="component" value="Unassembled WGS sequence"/>
</dbReference>
<reference evidence="1 2" key="1">
    <citation type="journal article" date="2021" name="BMC Genomics">
        <title>Datura genome reveals duplications of psychoactive alkaloid biosynthetic genes and high mutation rate following tissue culture.</title>
        <authorList>
            <person name="Rajewski A."/>
            <person name="Carter-House D."/>
            <person name="Stajich J."/>
            <person name="Litt A."/>
        </authorList>
    </citation>
    <scope>NUCLEOTIDE SEQUENCE [LARGE SCALE GENOMIC DNA]</scope>
    <source>
        <strain evidence="1">AR-01</strain>
    </source>
</reference>
<proteinExistence type="predicted"/>
<evidence type="ECO:0000313" key="2">
    <source>
        <dbReference type="Proteomes" id="UP000823775"/>
    </source>
</evidence>
<keyword evidence="2" id="KW-1185">Reference proteome</keyword>
<accession>A0ABS8UW23</accession>
<protein>
    <submittedName>
        <fullName evidence="1">Uncharacterized protein</fullName>
    </submittedName>
</protein>
<evidence type="ECO:0000313" key="1">
    <source>
        <dbReference type="EMBL" id="MCD9639011.1"/>
    </source>
</evidence>
<sequence>AITLDRSPTQEELFQATHVEKKKNELNSDECVEQRPPDAVAHPCQLRGIFESEGIRSKEIDKALTLQPLATSALVPIDFAPQGATSYVVAPVPVLATSLGSFRFLESHL</sequence>
<name>A0ABS8UW23_DATST</name>
<comment type="caution">
    <text evidence="1">The sequence shown here is derived from an EMBL/GenBank/DDBJ whole genome shotgun (WGS) entry which is preliminary data.</text>
</comment>
<dbReference type="EMBL" id="JACEIK010002819">
    <property type="protein sequence ID" value="MCD9639011.1"/>
    <property type="molecule type" value="Genomic_DNA"/>
</dbReference>
<gene>
    <name evidence="1" type="ORF">HAX54_023249</name>
</gene>